<evidence type="ECO:0000256" key="1">
    <source>
        <dbReference type="PROSITE-ProRule" id="PRU00175"/>
    </source>
</evidence>
<feature type="region of interest" description="Disordered" evidence="3">
    <location>
        <begin position="596"/>
        <end position="626"/>
    </location>
</feature>
<reference evidence="5" key="1">
    <citation type="submission" date="2023-10" db="EMBL/GenBank/DDBJ databases">
        <title>Chromosome-level genome of the transformable northern wattle, Acacia crassicarpa.</title>
        <authorList>
            <person name="Massaro I."/>
            <person name="Sinha N.R."/>
            <person name="Poethig S."/>
            <person name="Leichty A.R."/>
        </authorList>
    </citation>
    <scope>NUCLEOTIDE SEQUENCE</scope>
    <source>
        <strain evidence="5">Acra3RX</strain>
        <tissue evidence="5">Leaf</tissue>
    </source>
</reference>
<organism evidence="5 6">
    <name type="scientific">Acacia crassicarpa</name>
    <name type="common">northern wattle</name>
    <dbReference type="NCBI Taxonomy" id="499986"/>
    <lineage>
        <taxon>Eukaryota</taxon>
        <taxon>Viridiplantae</taxon>
        <taxon>Streptophyta</taxon>
        <taxon>Embryophyta</taxon>
        <taxon>Tracheophyta</taxon>
        <taxon>Spermatophyta</taxon>
        <taxon>Magnoliopsida</taxon>
        <taxon>eudicotyledons</taxon>
        <taxon>Gunneridae</taxon>
        <taxon>Pentapetalae</taxon>
        <taxon>rosids</taxon>
        <taxon>fabids</taxon>
        <taxon>Fabales</taxon>
        <taxon>Fabaceae</taxon>
        <taxon>Caesalpinioideae</taxon>
        <taxon>mimosoid clade</taxon>
        <taxon>Acacieae</taxon>
        <taxon>Acacia</taxon>
    </lineage>
</organism>
<keyword evidence="6" id="KW-1185">Reference proteome</keyword>
<evidence type="ECO:0000259" key="4">
    <source>
        <dbReference type="PROSITE" id="PS50089"/>
    </source>
</evidence>
<keyword evidence="1" id="KW-0479">Metal-binding</keyword>
<feature type="compositionally biased region" description="Polar residues" evidence="3">
    <location>
        <begin position="602"/>
        <end position="626"/>
    </location>
</feature>
<protein>
    <recommendedName>
        <fullName evidence="4">RING-type domain-containing protein</fullName>
    </recommendedName>
</protein>
<dbReference type="CDD" id="cd16647">
    <property type="entry name" value="mRING-HC-C3HC5_NEU1"/>
    <property type="match status" value="1"/>
</dbReference>
<dbReference type="GO" id="GO:0008270">
    <property type="term" value="F:zinc ion binding"/>
    <property type="evidence" value="ECO:0007669"/>
    <property type="project" value="UniProtKB-KW"/>
</dbReference>
<dbReference type="EMBL" id="JAWXYG010000013">
    <property type="protein sequence ID" value="KAK4255171.1"/>
    <property type="molecule type" value="Genomic_DNA"/>
</dbReference>
<evidence type="ECO:0000313" key="6">
    <source>
        <dbReference type="Proteomes" id="UP001293593"/>
    </source>
</evidence>
<dbReference type="Gene3D" id="3.30.40.10">
    <property type="entry name" value="Zinc/RING finger domain, C3HC4 (zinc finger)"/>
    <property type="match status" value="1"/>
</dbReference>
<dbReference type="AlphaFoldDB" id="A0AAE1IPY2"/>
<evidence type="ECO:0000313" key="5">
    <source>
        <dbReference type="EMBL" id="KAK4255171.1"/>
    </source>
</evidence>
<keyword evidence="2" id="KW-0175">Coiled coil</keyword>
<sequence length="766" mass="87273">MAIVGVHNVSVLDSSFLRDSHSQSSSRHGDGSRESSQSSSSLLPLWQEIEDKQEELNNSSCENSSDLGDPERERVRKIFREWMNSSGARDEASTISIRHNSPREEWLGETEQERVRIIREWVQMSSQKQSGVSSGDNREEQSAEIERARNGFVMDKNEGQSEQTRRGIRKLCGRQVLLDMLNKAERERQREVQELLDQRAVSHFPHRNRIQALLRGRFLRNDRVADKKRTTSVSDSELGLLRQKQTVSGLREGFFSRKNSSGCRLESNNLPDTSSNSDIDEASSSQSSPNVHSKPSKPNYQATDITQISGDHICLQRPPLEKLEWKESPAPVEAEGPQDLKIESRDFQSPTNVGIERRDDDSPQSVHVVSTEEDTSKELSPSCLPIEDTEHCSLQMFGEEDHNEQSDHGYYSEENIIDEDNLNENVALEGELPIYFGNDGSESLPLDAEQRDNTEESRDLNHPTSTANERPQHMLQNEDDEDPHVQEPYDLRWPRGDRAEEPIENFSGGASDHEGTATVGGTHVIYFSDDDNAHSGELNELLNRRRVSSLLSSSFRENLDQLVRSYVERQNHAQTEWELQEEDEEVYLEQQAVDQIGGQDGPSESPTFLPSSPTQSSRPFWDQQNDMNDQHNGIEWEIINGLRVDMAVLQQRMNEMQRMLEACMDMQLELQRSLRQEVSAALLNCSDNGSTRFRDHDSQNDDNSKWECVRKGLCCICRERHIDSLLYRCGHMCTCSKCANELLQGKRKCPMCQAPVVEVIHAYSIL</sequence>
<dbReference type="InterPro" id="IPR001841">
    <property type="entry name" value="Znf_RING"/>
</dbReference>
<comment type="caution">
    <text evidence="5">The sequence shown here is derived from an EMBL/GenBank/DDBJ whole genome shotgun (WGS) entry which is preliminary data.</text>
</comment>
<feature type="region of interest" description="Disordered" evidence="3">
    <location>
        <begin position="438"/>
        <end position="487"/>
    </location>
</feature>
<feature type="domain" description="RING-type" evidence="4">
    <location>
        <begin position="714"/>
        <end position="753"/>
    </location>
</feature>
<dbReference type="PANTHER" id="PTHR46519:SF3">
    <property type="entry name" value="RING_U-BOX SUPERFAMILY PROTEIN"/>
    <property type="match status" value="1"/>
</dbReference>
<keyword evidence="1" id="KW-0863">Zinc-finger</keyword>
<gene>
    <name evidence="5" type="ORF">QN277_008201</name>
</gene>
<feature type="coiled-coil region" evidence="2">
    <location>
        <begin position="174"/>
        <end position="201"/>
    </location>
</feature>
<feature type="compositionally biased region" description="Basic and acidic residues" evidence="3">
    <location>
        <begin position="17"/>
        <end position="33"/>
    </location>
</feature>
<dbReference type="Proteomes" id="UP001293593">
    <property type="component" value="Unassembled WGS sequence"/>
</dbReference>
<dbReference type="InterPro" id="IPR013083">
    <property type="entry name" value="Znf_RING/FYVE/PHD"/>
</dbReference>
<name>A0AAE1IPY2_9FABA</name>
<dbReference type="Pfam" id="PF13920">
    <property type="entry name" value="zf-C3HC4_3"/>
    <property type="match status" value="1"/>
</dbReference>
<evidence type="ECO:0000256" key="3">
    <source>
        <dbReference type="SAM" id="MobiDB-lite"/>
    </source>
</evidence>
<keyword evidence="1" id="KW-0862">Zinc</keyword>
<feature type="region of interest" description="Disordered" evidence="3">
    <location>
        <begin position="258"/>
        <end position="302"/>
    </location>
</feature>
<feature type="region of interest" description="Disordered" evidence="3">
    <location>
        <begin position="17"/>
        <end position="49"/>
    </location>
</feature>
<feature type="compositionally biased region" description="Low complexity" evidence="3">
    <location>
        <begin position="274"/>
        <end position="288"/>
    </location>
</feature>
<dbReference type="SUPFAM" id="SSF57850">
    <property type="entry name" value="RING/U-box"/>
    <property type="match status" value="1"/>
</dbReference>
<feature type="compositionally biased region" description="Basic and acidic residues" evidence="3">
    <location>
        <begin position="448"/>
        <end position="461"/>
    </location>
</feature>
<evidence type="ECO:0000256" key="2">
    <source>
        <dbReference type="SAM" id="Coils"/>
    </source>
</evidence>
<feature type="compositionally biased region" description="Polar residues" evidence="3">
    <location>
        <begin position="258"/>
        <end position="273"/>
    </location>
</feature>
<proteinExistence type="predicted"/>
<accession>A0AAE1IPY2</accession>
<feature type="region of interest" description="Disordered" evidence="3">
    <location>
        <begin position="328"/>
        <end position="384"/>
    </location>
</feature>
<dbReference type="PROSITE" id="PS50089">
    <property type="entry name" value="ZF_RING_2"/>
    <property type="match status" value="1"/>
</dbReference>
<feature type="coiled-coil region" evidence="2">
    <location>
        <begin position="639"/>
        <end position="666"/>
    </location>
</feature>
<feature type="compositionally biased region" description="Polar residues" evidence="3">
    <location>
        <begin position="289"/>
        <end position="302"/>
    </location>
</feature>
<dbReference type="PANTHER" id="PTHR46519">
    <property type="entry name" value="RING/U-BOX SUPERFAMILY PROTEIN"/>
    <property type="match status" value="1"/>
</dbReference>